<keyword evidence="2" id="KW-1185">Reference proteome</keyword>
<evidence type="ECO:0000313" key="2">
    <source>
        <dbReference type="Proteomes" id="UP001153678"/>
    </source>
</evidence>
<accession>A0A9W4SMF8</accession>
<name>A0A9W4SMF8_9GLOM</name>
<gene>
    <name evidence="1" type="ORF">FWILDA_LOCUS6236</name>
</gene>
<evidence type="ECO:0000313" key="1">
    <source>
        <dbReference type="EMBL" id="CAI2173732.1"/>
    </source>
</evidence>
<protein>
    <submittedName>
        <fullName evidence="1">16442_t:CDS:1</fullName>
    </submittedName>
</protein>
<organism evidence="1 2">
    <name type="scientific">Funneliformis geosporum</name>
    <dbReference type="NCBI Taxonomy" id="1117311"/>
    <lineage>
        <taxon>Eukaryota</taxon>
        <taxon>Fungi</taxon>
        <taxon>Fungi incertae sedis</taxon>
        <taxon>Mucoromycota</taxon>
        <taxon>Glomeromycotina</taxon>
        <taxon>Glomeromycetes</taxon>
        <taxon>Glomerales</taxon>
        <taxon>Glomeraceae</taxon>
        <taxon>Funneliformis</taxon>
    </lineage>
</organism>
<comment type="caution">
    <text evidence="1">The sequence shown here is derived from an EMBL/GenBank/DDBJ whole genome shotgun (WGS) entry which is preliminary data.</text>
</comment>
<sequence>SKFTECKGKFLEKFNDKLSPLPLAFGKTETVTVSGKLPCYALGLVMVMGTRSLAKSMDFCAVQGSPCPAGPGTNLIHR</sequence>
<feature type="non-terminal residue" evidence="1">
    <location>
        <position position="1"/>
    </location>
</feature>
<proteinExistence type="predicted"/>
<dbReference type="EMBL" id="CAMKVN010001106">
    <property type="protein sequence ID" value="CAI2173732.1"/>
    <property type="molecule type" value="Genomic_DNA"/>
</dbReference>
<dbReference type="AlphaFoldDB" id="A0A9W4SMF8"/>
<reference evidence="1" key="1">
    <citation type="submission" date="2022-08" db="EMBL/GenBank/DDBJ databases">
        <authorList>
            <person name="Kallberg Y."/>
            <person name="Tangrot J."/>
            <person name="Rosling A."/>
        </authorList>
    </citation>
    <scope>NUCLEOTIDE SEQUENCE</scope>
    <source>
        <strain evidence="1">Wild A</strain>
    </source>
</reference>
<dbReference type="Proteomes" id="UP001153678">
    <property type="component" value="Unassembled WGS sequence"/>
</dbReference>